<dbReference type="KEGG" id="mmec:FIU01_10465"/>
<accession>A0A5B8CUH4</accession>
<proteinExistence type="predicted"/>
<dbReference type="Proteomes" id="UP000311008">
    <property type="component" value="Chromosome"/>
</dbReference>
<dbReference type="PROSITE" id="PS51257">
    <property type="entry name" value="PROKAR_LIPOPROTEIN"/>
    <property type="match status" value="1"/>
</dbReference>
<organism evidence="1 2">
    <name type="scientific">Methylophilus medardicus</name>
    <dbReference type="NCBI Taxonomy" id="2588534"/>
    <lineage>
        <taxon>Bacteria</taxon>
        <taxon>Pseudomonadati</taxon>
        <taxon>Pseudomonadota</taxon>
        <taxon>Betaproteobacteria</taxon>
        <taxon>Nitrosomonadales</taxon>
        <taxon>Methylophilaceae</taxon>
        <taxon>Methylophilus</taxon>
    </lineage>
</organism>
<gene>
    <name evidence="1" type="ORF">FIU01_10465</name>
</gene>
<evidence type="ECO:0000313" key="1">
    <source>
        <dbReference type="EMBL" id="QDC44899.1"/>
    </source>
</evidence>
<protein>
    <submittedName>
        <fullName evidence="1">Uncharacterized protein</fullName>
    </submittedName>
</protein>
<reference evidence="2" key="1">
    <citation type="journal article" date="2019" name="ISME J.">
        <title>Evolution in action: habitat transition from sediment to the pelagial leads to genome streamlining in Methylophilaceae.</title>
        <authorList>
            <person name="Salcher M."/>
            <person name="Schaefle D."/>
            <person name="Kaspar M."/>
            <person name="Neuenschwander S.M."/>
            <person name="Ghai R."/>
        </authorList>
    </citation>
    <scope>NUCLEOTIDE SEQUENCE [LARGE SCALE GENOMIC DNA]</scope>
    <source>
        <strain evidence="2">MMS-M-51</strain>
    </source>
</reference>
<evidence type="ECO:0000313" key="2">
    <source>
        <dbReference type="Proteomes" id="UP000311008"/>
    </source>
</evidence>
<dbReference type="EMBL" id="CP040946">
    <property type="protein sequence ID" value="QDC44899.1"/>
    <property type="molecule type" value="Genomic_DNA"/>
</dbReference>
<sequence>MKVRHMQVDYAAPASHLYDPDLPTANAVLVSLSCVATRYAANPSQDLALLGCSLAQTLTAPEYAESGLITNAAKQLLHDWQALLQAHQTFAMQQAVTEFVAQSTTLQ</sequence>
<keyword evidence="2" id="KW-1185">Reference proteome</keyword>
<dbReference type="OrthoDB" id="8536607at2"/>
<dbReference type="AlphaFoldDB" id="A0A5B8CUH4"/>
<name>A0A5B8CUH4_9PROT</name>